<reference evidence="1 2" key="1">
    <citation type="submission" date="2015-05" db="EMBL/GenBank/DDBJ databases">
        <title>Complete genome of Marinobacter psychrophilus strain 20041T isolated from sea-ice of the Canadian Basin.</title>
        <authorList>
            <person name="Song L."/>
            <person name="Ren L."/>
            <person name="Yu Y."/>
            <person name="Wang X."/>
        </authorList>
    </citation>
    <scope>NUCLEOTIDE SEQUENCE [LARGE SCALE GENOMIC DNA]</scope>
    <source>
        <strain evidence="1 2">20041</strain>
    </source>
</reference>
<dbReference type="Proteomes" id="UP000036406">
    <property type="component" value="Chromosome"/>
</dbReference>
<gene>
    <name evidence="1" type="ORF">ABA45_11800</name>
</gene>
<organism evidence="1 2">
    <name type="scientific">Marinobacter psychrophilus</name>
    <dbReference type="NCBI Taxonomy" id="330734"/>
    <lineage>
        <taxon>Bacteria</taxon>
        <taxon>Pseudomonadati</taxon>
        <taxon>Pseudomonadota</taxon>
        <taxon>Gammaproteobacteria</taxon>
        <taxon>Pseudomonadales</taxon>
        <taxon>Marinobacteraceae</taxon>
        <taxon>Marinobacter</taxon>
    </lineage>
</organism>
<name>A0A0H4I5J2_9GAMM</name>
<dbReference type="KEGG" id="mpq:ABA45_11800"/>
<accession>A0A0H4I5J2</accession>
<evidence type="ECO:0000313" key="2">
    <source>
        <dbReference type="Proteomes" id="UP000036406"/>
    </source>
</evidence>
<dbReference type="PATRIC" id="fig|330734.3.peg.2474"/>
<dbReference type="AlphaFoldDB" id="A0A0H4I5J2"/>
<evidence type="ECO:0000313" key="1">
    <source>
        <dbReference type="EMBL" id="AKO53000.1"/>
    </source>
</evidence>
<keyword evidence="2" id="KW-1185">Reference proteome</keyword>
<dbReference type="EMBL" id="CP011494">
    <property type="protein sequence ID" value="AKO53000.1"/>
    <property type="molecule type" value="Genomic_DNA"/>
</dbReference>
<sequence length="77" mass="9228">MFFVQDDMQIVRPLSYNVLSEYGRIFERDDKILQIDPRFIRKEVRPEVNLVSVYEFSRNDYRGSHADVGIIKVDFLK</sequence>
<protein>
    <submittedName>
        <fullName evidence="1">Uncharacterized protein</fullName>
    </submittedName>
</protein>
<proteinExistence type="predicted"/>